<dbReference type="HOGENOM" id="CLU_1505617_0_0_1"/>
<evidence type="ECO:0000256" key="1">
    <source>
        <dbReference type="SAM" id="MobiDB-lite"/>
    </source>
</evidence>
<reference evidence="2 3" key="1">
    <citation type="submission" date="2012-08" db="EMBL/GenBank/DDBJ databases">
        <title>Oryza genome evolution.</title>
        <authorList>
            <person name="Wing R.A."/>
        </authorList>
    </citation>
    <scope>NUCLEOTIDE SEQUENCE</scope>
</reference>
<feature type="region of interest" description="Disordered" evidence="1">
    <location>
        <begin position="156"/>
        <end position="179"/>
    </location>
</feature>
<organism evidence="2 3">
    <name type="scientific">Leersia perrieri</name>
    <dbReference type="NCBI Taxonomy" id="77586"/>
    <lineage>
        <taxon>Eukaryota</taxon>
        <taxon>Viridiplantae</taxon>
        <taxon>Streptophyta</taxon>
        <taxon>Embryophyta</taxon>
        <taxon>Tracheophyta</taxon>
        <taxon>Spermatophyta</taxon>
        <taxon>Magnoliopsida</taxon>
        <taxon>Liliopsida</taxon>
        <taxon>Poales</taxon>
        <taxon>Poaceae</taxon>
        <taxon>BOP clade</taxon>
        <taxon>Oryzoideae</taxon>
        <taxon>Oryzeae</taxon>
        <taxon>Oryzinae</taxon>
        <taxon>Leersia</taxon>
    </lineage>
</organism>
<dbReference type="STRING" id="77586.A0A0D9WR98"/>
<name>A0A0D9WR98_9ORYZ</name>
<keyword evidence="3" id="KW-1185">Reference proteome</keyword>
<dbReference type="PANTHER" id="PTHR47069:SF11">
    <property type="entry name" value="OS04G0275550 PROTEIN"/>
    <property type="match status" value="1"/>
</dbReference>
<accession>A0A0D9WR98</accession>
<evidence type="ECO:0000313" key="3">
    <source>
        <dbReference type="Proteomes" id="UP000032180"/>
    </source>
</evidence>
<dbReference type="PANTHER" id="PTHR47069">
    <property type="match status" value="1"/>
</dbReference>
<dbReference type="Gramene" id="LPERR06G15370.1">
    <property type="protein sequence ID" value="LPERR06G15370.1"/>
    <property type="gene ID" value="LPERR06G15370"/>
</dbReference>
<feature type="compositionally biased region" description="Low complexity" evidence="1">
    <location>
        <begin position="170"/>
        <end position="179"/>
    </location>
</feature>
<dbReference type="EnsemblPlants" id="LPERR06G15370.1">
    <property type="protein sequence ID" value="LPERR06G15370.1"/>
    <property type="gene ID" value="LPERR06G15370"/>
</dbReference>
<sequence length="179" mass="19734">MEDDNIEVALTDIAVKSPEAICNFIWRLTPIVVVRAIDWDELSSNKLTKEITTRNFTGSFPKAKGYTNLSRKLMERRGKQCNKDQIKFITWSWLESKATGLGRGPSTGSIITIDGWWDDVERERPGSRAFRSSPLVYVDLHFAVFRGRLVVGNHSAIAGDGGDGEDTNDGDGAAAEEGG</sequence>
<reference evidence="3" key="2">
    <citation type="submission" date="2013-12" db="EMBL/GenBank/DDBJ databases">
        <authorList>
            <person name="Yu Y."/>
            <person name="Lee S."/>
            <person name="de Baynast K."/>
            <person name="Wissotski M."/>
            <person name="Liu L."/>
            <person name="Talag J."/>
            <person name="Goicoechea J."/>
            <person name="Angelova A."/>
            <person name="Jetty R."/>
            <person name="Kudrna D."/>
            <person name="Golser W."/>
            <person name="Rivera L."/>
            <person name="Zhang J."/>
            <person name="Wing R."/>
        </authorList>
    </citation>
    <scope>NUCLEOTIDE SEQUENCE</scope>
</reference>
<evidence type="ECO:0000313" key="2">
    <source>
        <dbReference type="EnsemblPlants" id="LPERR06G15370.1"/>
    </source>
</evidence>
<dbReference type="Proteomes" id="UP000032180">
    <property type="component" value="Chromosome 6"/>
</dbReference>
<evidence type="ECO:0008006" key="4">
    <source>
        <dbReference type="Google" id="ProtNLM"/>
    </source>
</evidence>
<proteinExistence type="predicted"/>
<protein>
    <recommendedName>
        <fullName evidence="4">Myb/SANT-like domain-containing protein</fullName>
    </recommendedName>
</protein>
<reference evidence="2" key="3">
    <citation type="submission" date="2015-04" db="UniProtKB">
        <authorList>
            <consortium name="EnsemblPlants"/>
        </authorList>
    </citation>
    <scope>IDENTIFICATION</scope>
</reference>
<dbReference type="AlphaFoldDB" id="A0A0D9WR98"/>